<accession>A0A024H2Q9</accession>
<dbReference type="GO" id="GO:0016209">
    <property type="term" value="F:antioxidant activity"/>
    <property type="evidence" value="ECO:0007669"/>
    <property type="project" value="InterPro"/>
</dbReference>
<dbReference type="CDD" id="cd02966">
    <property type="entry name" value="TlpA_like_family"/>
    <property type="match status" value="1"/>
</dbReference>
<feature type="domain" description="Thioredoxin" evidence="6">
    <location>
        <begin position="30"/>
        <end position="207"/>
    </location>
</feature>
<dbReference type="InterPro" id="IPR006311">
    <property type="entry name" value="TAT_signal"/>
</dbReference>
<evidence type="ECO:0000256" key="4">
    <source>
        <dbReference type="ARBA" id="ARBA00023157"/>
    </source>
</evidence>
<evidence type="ECO:0000259" key="6">
    <source>
        <dbReference type="PROSITE" id="PS51352"/>
    </source>
</evidence>
<keyword evidence="2" id="KW-0201">Cytochrome c-type biogenesis</keyword>
<evidence type="ECO:0000256" key="3">
    <source>
        <dbReference type="ARBA" id="ARBA00022968"/>
    </source>
</evidence>
<evidence type="ECO:0000313" key="7">
    <source>
        <dbReference type="EMBL" id="CCQ46044.1"/>
    </source>
</evidence>
<dbReference type="GO" id="GO:0030313">
    <property type="term" value="C:cell envelope"/>
    <property type="evidence" value="ECO:0007669"/>
    <property type="project" value="UniProtKB-SubCell"/>
</dbReference>
<keyword evidence="3" id="KW-0812">Transmembrane</keyword>
<evidence type="ECO:0000256" key="1">
    <source>
        <dbReference type="ARBA" id="ARBA00004196"/>
    </source>
</evidence>
<comment type="caution">
    <text evidence="7">The sequence shown here is derived from an EMBL/GenBank/DDBJ whole genome shotgun (WGS) entry which is preliminary data.</text>
</comment>
<dbReference type="STRING" id="861266.ARTSIC4J27_2004"/>
<dbReference type="GO" id="GO:0016491">
    <property type="term" value="F:oxidoreductase activity"/>
    <property type="evidence" value="ECO:0007669"/>
    <property type="project" value="UniProtKB-KW"/>
</dbReference>
<name>A0A024H2Q9_9MICC</name>
<keyword evidence="4" id="KW-1015">Disulfide bond</keyword>
<proteinExistence type="predicted"/>
<dbReference type="InterPro" id="IPR013766">
    <property type="entry name" value="Thioredoxin_domain"/>
</dbReference>
<dbReference type="Pfam" id="PF00578">
    <property type="entry name" value="AhpC-TSA"/>
    <property type="match status" value="1"/>
</dbReference>
<dbReference type="InterPro" id="IPR050553">
    <property type="entry name" value="Thioredoxin_ResA/DsbE_sf"/>
</dbReference>
<dbReference type="PANTHER" id="PTHR42852:SF6">
    <property type="entry name" value="THIOL:DISULFIDE INTERCHANGE PROTEIN DSBE"/>
    <property type="match status" value="1"/>
</dbReference>
<dbReference type="PROSITE" id="PS51318">
    <property type="entry name" value="TAT"/>
    <property type="match status" value="1"/>
</dbReference>
<dbReference type="AlphaFoldDB" id="A0A024H2Q9"/>
<evidence type="ECO:0000256" key="5">
    <source>
        <dbReference type="ARBA" id="ARBA00023284"/>
    </source>
</evidence>
<comment type="subcellular location">
    <subcellularLocation>
        <location evidence="1">Cell envelope</location>
    </subcellularLocation>
</comment>
<evidence type="ECO:0000313" key="8">
    <source>
        <dbReference type="Proteomes" id="UP000035722"/>
    </source>
</evidence>
<dbReference type="PANTHER" id="PTHR42852">
    <property type="entry name" value="THIOL:DISULFIDE INTERCHANGE PROTEIN DSBE"/>
    <property type="match status" value="1"/>
</dbReference>
<evidence type="ECO:0000256" key="2">
    <source>
        <dbReference type="ARBA" id="ARBA00022748"/>
    </source>
</evidence>
<dbReference type="EC" id="1.8.-.-" evidence="7"/>
<dbReference type="EMBL" id="CAQI01000042">
    <property type="protein sequence ID" value="CCQ46044.1"/>
    <property type="molecule type" value="Genomic_DNA"/>
</dbReference>
<dbReference type="PROSITE" id="PS51352">
    <property type="entry name" value="THIOREDOXIN_2"/>
    <property type="match status" value="1"/>
</dbReference>
<keyword evidence="3" id="KW-0735">Signal-anchor</keyword>
<keyword evidence="8" id="KW-1185">Reference proteome</keyword>
<gene>
    <name evidence="7" type="primary">resA</name>
    <name evidence="7" type="ORF">ARTSIC4J27_2004</name>
</gene>
<organism evidence="7 8">
    <name type="scientific">Pseudarthrobacter siccitolerans</name>
    <dbReference type="NCBI Taxonomy" id="861266"/>
    <lineage>
        <taxon>Bacteria</taxon>
        <taxon>Bacillati</taxon>
        <taxon>Actinomycetota</taxon>
        <taxon>Actinomycetes</taxon>
        <taxon>Micrococcales</taxon>
        <taxon>Micrococcaceae</taxon>
        <taxon>Pseudarthrobacter</taxon>
    </lineage>
</organism>
<dbReference type="Gene3D" id="3.40.30.10">
    <property type="entry name" value="Glutaredoxin"/>
    <property type="match status" value="1"/>
</dbReference>
<reference evidence="8" key="1">
    <citation type="journal article" date="2014" name="Genome Announc.">
        <title>Genome Sequence of Arthrobacter siccitolerans 4J27, a Xeroprotectant-Producing Desiccation-Tolerant Microorganism.</title>
        <authorList>
            <person name="Manzanera M."/>
            <person name="Santa-Cruz-Calvo L."/>
            <person name="Vilchez J.I."/>
            <person name="Garcia-Fontana C."/>
            <person name="Silva-Castro G.A."/>
            <person name="Calvo C."/>
            <person name="Gonzalez-Lopez J."/>
        </authorList>
    </citation>
    <scope>NUCLEOTIDE SEQUENCE [LARGE SCALE GENOMIC DNA]</scope>
    <source>
        <strain evidence="8">4J27</strain>
    </source>
</reference>
<protein>
    <submittedName>
        <fullName evidence="7">Redoxin family protein</fullName>
        <ecNumber evidence="7">1.8.-.-</ecNumber>
    </submittedName>
</protein>
<dbReference type="GO" id="GO:0017004">
    <property type="term" value="P:cytochrome complex assembly"/>
    <property type="evidence" value="ECO:0007669"/>
    <property type="project" value="UniProtKB-KW"/>
</dbReference>
<sequence length="210" mass="21899">MNVPSNPSSAAESKPGRRSLLLGMASGALLLAGCAAPADSLAAQARAGDNKNYIAGDGSVSEFAPADRSAPVEMEGPLYDGTVINASDWRGSVTVLNVWYAACAPCRTEAPTLEALYQENKNDGVLFYGINLRDTAATAAAFERTFGTTYPSFDDADGSILLALADYVPPRAVPTTLVLDKQGRVSARVLGLAEKGTLKALITTALKETL</sequence>
<dbReference type="InterPro" id="IPR036249">
    <property type="entry name" value="Thioredoxin-like_sf"/>
</dbReference>
<dbReference type="Proteomes" id="UP000035722">
    <property type="component" value="Unassembled WGS sequence"/>
</dbReference>
<keyword evidence="7" id="KW-0560">Oxidoreductase</keyword>
<keyword evidence="5" id="KW-0676">Redox-active center</keyword>
<dbReference type="InterPro" id="IPR000866">
    <property type="entry name" value="AhpC/TSA"/>
</dbReference>
<dbReference type="SUPFAM" id="SSF52833">
    <property type="entry name" value="Thioredoxin-like"/>
    <property type="match status" value="1"/>
</dbReference>